<evidence type="ECO:0000256" key="2">
    <source>
        <dbReference type="ARBA" id="ARBA00022737"/>
    </source>
</evidence>
<dbReference type="Gene3D" id="3.80.10.10">
    <property type="entry name" value="Ribonuclease Inhibitor"/>
    <property type="match status" value="2"/>
</dbReference>
<dbReference type="KEGG" id="tca:103312930"/>
<name>D6WJH4_TRICA</name>
<gene>
    <name evidence="4" type="primary">AUGUSTUS-3.0.2_14025</name>
    <name evidence="4" type="ORF">TcasGA2_TC014025</name>
</gene>
<keyword evidence="5" id="KW-1185">Reference proteome</keyword>
<dbReference type="InterPro" id="IPR032675">
    <property type="entry name" value="LRR_dom_sf"/>
</dbReference>
<reference evidence="4 5" key="1">
    <citation type="journal article" date="2008" name="Nature">
        <title>The genome of the model beetle and pest Tribolium castaneum.</title>
        <authorList>
            <consortium name="Tribolium Genome Sequencing Consortium"/>
            <person name="Richards S."/>
            <person name="Gibbs R.A."/>
            <person name="Weinstock G.M."/>
            <person name="Brown S.J."/>
            <person name="Denell R."/>
            <person name="Beeman R.W."/>
            <person name="Gibbs R."/>
            <person name="Beeman R.W."/>
            <person name="Brown S.J."/>
            <person name="Bucher G."/>
            <person name="Friedrich M."/>
            <person name="Grimmelikhuijzen C.J."/>
            <person name="Klingler M."/>
            <person name="Lorenzen M."/>
            <person name="Richards S."/>
            <person name="Roth S."/>
            <person name="Schroder R."/>
            <person name="Tautz D."/>
            <person name="Zdobnov E.M."/>
            <person name="Muzny D."/>
            <person name="Gibbs R.A."/>
            <person name="Weinstock G.M."/>
            <person name="Attaway T."/>
            <person name="Bell S."/>
            <person name="Buhay C.J."/>
            <person name="Chandrabose M.N."/>
            <person name="Chavez D."/>
            <person name="Clerk-Blankenburg K.P."/>
            <person name="Cree A."/>
            <person name="Dao M."/>
            <person name="Davis C."/>
            <person name="Chacko J."/>
            <person name="Dinh H."/>
            <person name="Dugan-Rocha S."/>
            <person name="Fowler G."/>
            <person name="Garner T.T."/>
            <person name="Garnes J."/>
            <person name="Gnirke A."/>
            <person name="Hawes A."/>
            <person name="Hernandez J."/>
            <person name="Hines S."/>
            <person name="Holder M."/>
            <person name="Hume J."/>
            <person name="Jhangiani S.N."/>
            <person name="Joshi V."/>
            <person name="Khan Z.M."/>
            <person name="Jackson L."/>
            <person name="Kovar C."/>
            <person name="Kowis A."/>
            <person name="Lee S."/>
            <person name="Lewis L.R."/>
            <person name="Margolis J."/>
            <person name="Morgan M."/>
            <person name="Nazareth L.V."/>
            <person name="Nguyen N."/>
            <person name="Okwuonu G."/>
            <person name="Parker D."/>
            <person name="Richards S."/>
            <person name="Ruiz S.J."/>
            <person name="Santibanez J."/>
            <person name="Savard J."/>
            <person name="Scherer S.E."/>
            <person name="Schneider B."/>
            <person name="Sodergren E."/>
            <person name="Tautz D."/>
            <person name="Vattahil S."/>
            <person name="Villasana D."/>
            <person name="White C.S."/>
            <person name="Wright R."/>
            <person name="Park Y."/>
            <person name="Beeman R.W."/>
            <person name="Lord J."/>
            <person name="Oppert B."/>
            <person name="Lorenzen M."/>
            <person name="Brown S."/>
            <person name="Wang L."/>
            <person name="Savard J."/>
            <person name="Tautz D."/>
            <person name="Richards S."/>
            <person name="Weinstock G."/>
            <person name="Gibbs R.A."/>
            <person name="Liu Y."/>
            <person name="Worley K."/>
            <person name="Weinstock G."/>
            <person name="Elsik C.G."/>
            <person name="Reese J.T."/>
            <person name="Elhaik E."/>
            <person name="Landan G."/>
            <person name="Graur D."/>
            <person name="Arensburger P."/>
            <person name="Atkinson P."/>
            <person name="Beeman R.W."/>
            <person name="Beidler J."/>
            <person name="Brown S.J."/>
            <person name="Demuth J.P."/>
            <person name="Drury D.W."/>
            <person name="Du Y.Z."/>
            <person name="Fujiwara H."/>
            <person name="Lorenzen M."/>
            <person name="Maselli V."/>
            <person name="Osanai M."/>
            <person name="Park Y."/>
            <person name="Robertson H.M."/>
            <person name="Tu Z."/>
            <person name="Wang J.J."/>
            <person name="Wang S."/>
            <person name="Richards S."/>
            <person name="Song H."/>
            <person name="Zhang L."/>
            <person name="Sodergren E."/>
            <person name="Werner D."/>
            <person name="Stanke M."/>
            <person name="Morgenstern B."/>
            <person name="Solovyev V."/>
            <person name="Kosarev P."/>
            <person name="Brown G."/>
            <person name="Chen H.C."/>
            <person name="Ermolaeva O."/>
            <person name="Hlavina W."/>
            <person name="Kapustin Y."/>
            <person name="Kiryutin B."/>
            <person name="Kitts P."/>
            <person name="Maglott D."/>
            <person name="Pruitt K."/>
            <person name="Sapojnikov V."/>
            <person name="Souvorov A."/>
            <person name="Mackey A.J."/>
            <person name="Waterhouse R.M."/>
            <person name="Wyder S."/>
            <person name="Zdobnov E.M."/>
            <person name="Zdobnov E.M."/>
            <person name="Wyder S."/>
            <person name="Kriventseva E.V."/>
            <person name="Kadowaki T."/>
            <person name="Bork P."/>
            <person name="Aranda M."/>
            <person name="Bao R."/>
            <person name="Beermann A."/>
            <person name="Berns N."/>
            <person name="Bolognesi R."/>
            <person name="Bonneton F."/>
            <person name="Bopp D."/>
            <person name="Brown S.J."/>
            <person name="Bucher G."/>
            <person name="Butts T."/>
            <person name="Chaumot A."/>
            <person name="Denell R.E."/>
            <person name="Ferrier D.E."/>
            <person name="Friedrich M."/>
            <person name="Gordon C.M."/>
            <person name="Jindra M."/>
            <person name="Klingler M."/>
            <person name="Lan Q."/>
            <person name="Lattorff H.M."/>
            <person name="Laudet V."/>
            <person name="von Levetsow C."/>
            <person name="Liu Z."/>
            <person name="Lutz R."/>
            <person name="Lynch J.A."/>
            <person name="da Fonseca R.N."/>
            <person name="Posnien N."/>
            <person name="Reuter R."/>
            <person name="Roth S."/>
            <person name="Savard J."/>
            <person name="Schinko J.B."/>
            <person name="Schmitt C."/>
            <person name="Schoppmeier M."/>
            <person name="Schroder R."/>
            <person name="Shippy T.D."/>
            <person name="Simonnet F."/>
            <person name="Marques-Souza H."/>
            <person name="Tautz D."/>
            <person name="Tomoyasu Y."/>
            <person name="Trauner J."/>
            <person name="Van der Zee M."/>
            <person name="Vervoort M."/>
            <person name="Wittkopp N."/>
            <person name="Wimmer E.A."/>
            <person name="Yang X."/>
            <person name="Jones A.K."/>
            <person name="Sattelle D.B."/>
            <person name="Ebert P.R."/>
            <person name="Nelson D."/>
            <person name="Scott J.G."/>
            <person name="Beeman R.W."/>
            <person name="Muthukrishnan S."/>
            <person name="Kramer K.J."/>
            <person name="Arakane Y."/>
            <person name="Beeman R.W."/>
            <person name="Zhu Q."/>
            <person name="Hogenkamp D."/>
            <person name="Dixit R."/>
            <person name="Oppert B."/>
            <person name="Jiang H."/>
            <person name="Zou Z."/>
            <person name="Marshall J."/>
            <person name="Elpidina E."/>
            <person name="Vinokurov K."/>
            <person name="Oppert C."/>
            <person name="Zou Z."/>
            <person name="Evans J."/>
            <person name="Lu Z."/>
            <person name="Zhao P."/>
            <person name="Sumathipala N."/>
            <person name="Altincicek B."/>
            <person name="Vilcinskas A."/>
            <person name="Williams M."/>
            <person name="Hultmark D."/>
            <person name="Hetru C."/>
            <person name="Jiang H."/>
            <person name="Grimmelikhuijzen C.J."/>
            <person name="Hauser F."/>
            <person name="Cazzamali G."/>
            <person name="Williamson M."/>
            <person name="Park Y."/>
            <person name="Li B."/>
            <person name="Tanaka Y."/>
            <person name="Predel R."/>
            <person name="Neupert S."/>
            <person name="Schachtner J."/>
            <person name="Verleyen P."/>
            <person name="Raible F."/>
            <person name="Bork P."/>
            <person name="Friedrich M."/>
            <person name="Walden K.K."/>
            <person name="Robertson H.M."/>
            <person name="Angeli S."/>
            <person name="Foret S."/>
            <person name="Bucher G."/>
            <person name="Schuetz S."/>
            <person name="Maleszka R."/>
            <person name="Wimmer E.A."/>
            <person name="Beeman R.W."/>
            <person name="Lorenzen M."/>
            <person name="Tomoyasu Y."/>
            <person name="Miller S.C."/>
            <person name="Grossmann D."/>
            <person name="Bucher G."/>
        </authorList>
    </citation>
    <scope>NUCLEOTIDE SEQUENCE [LARGE SCALE GENOMIC DNA]</scope>
    <source>
        <strain evidence="4 5">Georgia GA2</strain>
    </source>
</reference>
<dbReference type="STRING" id="7070.D6WJH4"/>
<evidence type="ECO:0000256" key="1">
    <source>
        <dbReference type="ARBA" id="ARBA00022614"/>
    </source>
</evidence>
<dbReference type="Pfam" id="PF00560">
    <property type="entry name" value="LRR_1"/>
    <property type="match status" value="1"/>
</dbReference>
<dbReference type="Pfam" id="PF13855">
    <property type="entry name" value="LRR_8"/>
    <property type="match status" value="3"/>
</dbReference>
<dbReference type="PROSITE" id="PS51450">
    <property type="entry name" value="LRR"/>
    <property type="match status" value="2"/>
</dbReference>
<dbReference type="Proteomes" id="UP000007266">
    <property type="component" value="Linkage group 5"/>
</dbReference>
<dbReference type="PANTHER" id="PTHR45712:SF22">
    <property type="entry name" value="INSULIN-LIKE GROWTH FACTOR-BINDING PROTEIN COMPLEX ACID LABILE SUBUNIT"/>
    <property type="match status" value="1"/>
</dbReference>
<organism evidence="4 5">
    <name type="scientific">Tribolium castaneum</name>
    <name type="common">Red flour beetle</name>
    <dbReference type="NCBI Taxonomy" id="7070"/>
    <lineage>
        <taxon>Eukaryota</taxon>
        <taxon>Metazoa</taxon>
        <taxon>Ecdysozoa</taxon>
        <taxon>Arthropoda</taxon>
        <taxon>Hexapoda</taxon>
        <taxon>Insecta</taxon>
        <taxon>Pterygota</taxon>
        <taxon>Neoptera</taxon>
        <taxon>Endopterygota</taxon>
        <taxon>Coleoptera</taxon>
        <taxon>Polyphaga</taxon>
        <taxon>Cucujiformia</taxon>
        <taxon>Tenebrionidae</taxon>
        <taxon>Tenebrionidae incertae sedis</taxon>
        <taxon>Tribolium</taxon>
    </lineage>
</organism>
<dbReference type="OrthoDB" id="6784511at2759"/>
<protein>
    <submittedName>
        <fullName evidence="4">Insulin-like growth factor-binding protein complex acid labile subunit</fullName>
    </submittedName>
</protein>
<dbReference type="eggNOG" id="KOG0619">
    <property type="taxonomic scope" value="Eukaryota"/>
</dbReference>
<feature type="signal peptide" evidence="3">
    <location>
        <begin position="1"/>
        <end position="17"/>
    </location>
</feature>
<dbReference type="SMART" id="SM00369">
    <property type="entry name" value="LRR_TYP"/>
    <property type="match status" value="10"/>
</dbReference>
<dbReference type="InterPro" id="IPR001611">
    <property type="entry name" value="Leu-rich_rpt"/>
</dbReference>
<dbReference type="AlphaFoldDB" id="D6WJH4"/>
<dbReference type="EMBL" id="KQ971342">
    <property type="protein sequence ID" value="EFA03898.1"/>
    <property type="molecule type" value="Genomic_DNA"/>
</dbReference>
<reference evidence="4 5" key="2">
    <citation type="journal article" date="2010" name="Nucleic Acids Res.">
        <title>BeetleBase in 2010: revisions to provide comprehensive genomic information for Tribolium castaneum.</title>
        <authorList>
            <person name="Kim H.S."/>
            <person name="Murphy T."/>
            <person name="Xia J."/>
            <person name="Caragea D."/>
            <person name="Park Y."/>
            <person name="Beeman R.W."/>
            <person name="Lorenzen M.D."/>
            <person name="Butcher S."/>
            <person name="Manak J.R."/>
            <person name="Brown S.J."/>
        </authorList>
    </citation>
    <scope>GENOME REANNOTATION</scope>
    <source>
        <strain evidence="4 5">Georgia GA2</strain>
    </source>
</reference>
<keyword evidence="2" id="KW-0677">Repeat</keyword>
<dbReference type="HOGENOM" id="CLU_000288_18_6_1"/>
<evidence type="ECO:0000313" key="4">
    <source>
        <dbReference type="EMBL" id="EFA03898.1"/>
    </source>
</evidence>
<evidence type="ECO:0000256" key="3">
    <source>
        <dbReference type="SAM" id="SignalP"/>
    </source>
</evidence>
<dbReference type="InterPro" id="IPR050333">
    <property type="entry name" value="SLRP"/>
</dbReference>
<keyword evidence="3" id="KW-0732">Signal</keyword>
<sequence length="442" mass="49308">MLKTTVISLLLIGVTRAETISFKNVTLEWKTSTDRNTTTIPSSANLRDNIPKLQTEISVVLSGLVPVLYPKSVSGVPTLKSLTVSNVGLREIKPGAIENLPLLAHLILNRNELKVIERGTFTNLNLTSVNLGDNEISKLELGAFKNLKIHHLTLSNNKISEIRNGTFENVSLQSLNLYGNGLRKIDGPITNLTNLVLSNNNLTEIDLHFPDLKYLDLSFNSIQVLKPGDLKNLPALDTLDLTANTLHHVPEGVFSQSKLVTLKLNYNQIAKIEPKSFDDMSQLSVLHIDHNNLTQWDDKWLSNSPKLAYIFAGFNRIGALPGQAFRNYPQMYSIDLQGNLIKEVSRESFAGLEKVVNFSLRDNLIVDLDPEWLANATVGSVDLSGNKLGCVEGNLEEAFRRVDFVHLEGNPWREDCVEKIKTFLSQWPKIKRIVSSVSQQPI</sequence>
<evidence type="ECO:0000313" key="5">
    <source>
        <dbReference type="Proteomes" id="UP000007266"/>
    </source>
</evidence>
<dbReference type="InterPro" id="IPR003591">
    <property type="entry name" value="Leu-rich_rpt_typical-subtyp"/>
</dbReference>
<proteinExistence type="predicted"/>
<dbReference type="InParanoid" id="D6WJH4"/>
<dbReference type="PANTHER" id="PTHR45712">
    <property type="entry name" value="AGAP008170-PA"/>
    <property type="match status" value="1"/>
</dbReference>
<feature type="chain" id="PRO_5003089464" evidence="3">
    <location>
        <begin position="18"/>
        <end position="442"/>
    </location>
</feature>
<keyword evidence="1" id="KW-0433">Leucine-rich repeat</keyword>
<accession>D6WJH4</accession>
<dbReference type="SUPFAM" id="SSF52047">
    <property type="entry name" value="RNI-like"/>
    <property type="match status" value="1"/>
</dbReference>
<dbReference type="PhylomeDB" id="D6WJH4"/>